<evidence type="ECO:0000313" key="3">
    <source>
        <dbReference type="Proteomes" id="UP000715095"/>
    </source>
</evidence>
<evidence type="ECO:0000256" key="1">
    <source>
        <dbReference type="SAM" id="SignalP"/>
    </source>
</evidence>
<accession>A0ABS2DRD9</accession>
<keyword evidence="3" id="KW-1185">Reference proteome</keyword>
<sequence>MHKAQNKRAKTAAPPLRVAFGCVFALAASLSAGAAEAVSSDLYRIDLARTNEAASRFGEGILAYAPPVSASAEDYVFEYHAPEGQPPDLIGLTIVNESTGRPISALPFSIGNGLAVGLTGTLTYRMFGREYRWTNNNPRAAGTVGQLPAAELGAALTLGPAVPVPENASEDILASLSNPANLSGENLRVWLICTQKPCRVSGTSFIYPALKLALSSGLRGERSHTRPSDLYLTRSGTATISSSCTLSVDPQTIRFGNVRARRSKGPLDLSRSSTVSIACRNGGSSPVAISIDPAHLYYEGNRKFAAFTHENGTRFRGIGLVYAFDRANLVCSGQTPDWRTRHPFGSLNNGKLSQPVYWGLCQLEPDTDTGAFSTTATLRFWVN</sequence>
<evidence type="ECO:0000313" key="2">
    <source>
        <dbReference type="EMBL" id="MBM6703908.1"/>
    </source>
</evidence>
<organism evidence="2 3">
    <name type="scientific">Sutterella massiliensis</name>
    <dbReference type="NCBI Taxonomy" id="1816689"/>
    <lineage>
        <taxon>Bacteria</taxon>
        <taxon>Pseudomonadati</taxon>
        <taxon>Pseudomonadota</taxon>
        <taxon>Betaproteobacteria</taxon>
        <taxon>Burkholderiales</taxon>
        <taxon>Sutterellaceae</taxon>
        <taxon>Sutterella</taxon>
    </lineage>
</organism>
<feature type="chain" id="PRO_5045092905" description="Fimbrial-type adhesion domain-containing protein" evidence="1">
    <location>
        <begin position="35"/>
        <end position="383"/>
    </location>
</feature>
<gene>
    <name evidence="2" type="ORF">H6A60_05340</name>
</gene>
<proteinExistence type="predicted"/>
<dbReference type="EMBL" id="JACJJC010000006">
    <property type="protein sequence ID" value="MBM6703908.1"/>
    <property type="molecule type" value="Genomic_DNA"/>
</dbReference>
<dbReference type="Proteomes" id="UP000715095">
    <property type="component" value="Unassembled WGS sequence"/>
</dbReference>
<name>A0ABS2DRD9_9BURK</name>
<feature type="signal peptide" evidence="1">
    <location>
        <begin position="1"/>
        <end position="34"/>
    </location>
</feature>
<comment type="caution">
    <text evidence="2">The sequence shown here is derived from an EMBL/GenBank/DDBJ whole genome shotgun (WGS) entry which is preliminary data.</text>
</comment>
<evidence type="ECO:0008006" key="4">
    <source>
        <dbReference type="Google" id="ProtNLM"/>
    </source>
</evidence>
<protein>
    <recommendedName>
        <fullName evidence="4">Fimbrial-type adhesion domain-containing protein</fullName>
    </recommendedName>
</protein>
<keyword evidence="1" id="KW-0732">Signal</keyword>
<reference evidence="2 3" key="1">
    <citation type="journal article" date="2021" name="Sci. Rep.">
        <title>The distribution of antibiotic resistance genes in chicken gut microbiota commensals.</title>
        <authorList>
            <person name="Juricova H."/>
            <person name="Matiasovicova J."/>
            <person name="Kubasova T."/>
            <person name="Cejkova D."/>
            <person name="Rychlik I."/>
        </authorList>
    </citation>
    <scope>NUCLEOTIDE SEQUENCE [LARGE SCALE GENOMIC DNA]</scope>
    <source>
        <strain evidence="2 3">An829</strain>
    </source>
</reference>